<evidence type="ECO:0000259" key="14">
    <source>
        <dbReference type="Pfam" id="PF03801"/>
    </source>
</evidence>
<dbReference type="GO" id="GO:0051315">
    <property type="term" value="P:attachment of mitotic spindle microtubules to kinetochore"/>
    <property type="evidence" value="ECO:0007669"/>
    <property type="project" value="UniProtKB-UniRule"/>
</dbReference>
<evidence type="ECO:0000256" key="1">
    <source>
        <dbReference type="ARBA" id="ARBA00002772"/>
    </source>
</evidence>
<evidence type="ECO:0000256" key="2">
    <source>
        <dbReference type="ARBA" id="ARBA00007050"/>
    </source>
</evidence>
<dbReference type="RefSeq" id="XP_064659206.1">
    <property type="nucleotide sequence ID" value="XM_064803081.1"/>
</dbReference>
<feature type="region of interest" description="Disordered" evidence="13">
    <location>
        <begin position="696"/>
        <end position="717"/>
    </location>
</feature>
<dbReference type="GeneID" id="89927179"/>
<dbReference type="PANTHER" id="PTHR10643">
    <property type="entry name" value="KINETOCHORE PROTEIN NDC80"/>
    <property type="match status" value="1"/>
</dbReference>
<feature type="compositionally biased region" description="Polar residues" evidence="13">
    <location>
        <begin position="56"/>
        <end position="70"/>
    </location>
</feature>
<keyword evidence="9 11" id="KW-0131">Cell cycle</keyword>
<evidence type="ECO:0000256" key="7">
    <source>
        <dbReference type="ARBA" id="ARBA00023054"/>
    </source>
</evidence>
<feature type="coiled-coil region" evidence="12">
    <location>
        <begin position="369"/>
        <end position="455"/>
    </location>
</feature>
<keyword evidence="10 11" id="KW-0137">Centromere</keyword>
<dbReference type="AlphaFoldDB" id="A0AAV9PAD0"/>
<keyword evidence="8 11" id="KW-0539">Nucleus</keyword>
<evidence type="ECO:0000256" key="12">
    <source>
        <dbReference type="SAM" id="Coils"/>
    </source>
</evidence>
<feature type="region of interest" description="Disordered" evidence="13">
    <location>
        <begin position="1"/>
        <end position="70"/>
    </location>
</feature>
<evidence type="ECO:0000313" key="15">
    <source>
        <dbReference type="EMBL" id="KAK5169860.1"/>
    </source>
</evidence>
<evidence type="ECO:0000313" key="16">
    <source>
        <dbReference type="Proteomes" id="UP001337655"/>
    </source>
</evidence>
<dbReference type="PANTHER" id="PTHR10643:SF2">
    <property type="entry name" value="KINETOCHORE PROTEIN NDC80 HOMOLOG"/>
    <property type="match status" value="1"/>
</dbReference>
<dbReference type="GO" id="GO:0051301">
    <property type="term" value="P:cell division"/>
    <property type="evidence" value="ECO:0007669"/>
    <property type="project" value="UniProtKB-UniRule"/>
</dbReference>
<feature type="compositionally biased region" description="Polar residues" evidence="13">
    <location>
        <begin position="38"/>
        <end position="48"/>
    </location>
</feature>
<gene>
    <name evidence="15" type="primary">NDC80</name>
    <name evidence="15" type="ORF">LTR77_005838</name>
</gene>
<dbReference type="Gene3D" id="1.10.418.30">
    <property type="entry name" value="Ncd80 complex, Ncd80 subunit"/>
    <property type="match status" value="1"/>
</dbReference>
<evidence type="ECO:0000256" key="6">
    <source>
        <dbReference type="ARBA" id="ARBA00022838"/>
    </source>
</evidence>
<dbReference type="FunFam" id="1.10.418.30:FF:000001">
    <property type="entry name" value="Probable kinetochore protein ndc80"/>
    <property type="match status" value="1"/>
</dbReference>
<evidence type="ECO:0000256" key="11">
    <source>
        <dbReference type="RuleBase" id="RU368072"/>
    </source>
</evidence>
<dbReference type="GO" id="GO:0005634">
    <property type="term" value="C:nucleus"/>
    <property type="evidence" value="ECO:0007669"/>
    <property type="project" value="UniProtKB-SubCell"/>
</dbReference>
<keyword evidence="16" id="KW-1185">Reference proteome</keyword>
<evidence type="ECO:0000256" key="4">
    <source>
        <dbReference type="ARBA" id="ARBA00022618"/>
    </source>
</evidence>
<proteinExistence type="inferred from homology"/>
<evidence type="ECO:0000256" key="3">
    <source>
        <dbReference type="ARBA" id="ARBA00022454"/>
    </source>
</evidence>
<reference evidence="15 16" key="1">
    <citation type="submission" date="2023-08" db="EMBL/GenBank/DDBJ databases">
        <title>Black Yeasts Isolated from many extreme environments.</title>
        <authorList>
            <person name="Coleine C."/>
            <person name="Stajich J.E."/>
            <person name="Selbmann L."/>
        </authorList>
    </citation>
    <scope>NUCLEOTIDE SEQUENCE [LARGE SCALE GENOMIC DNA]</scope>
    <source>
        <strain evidence="15 16">CCFEE 5935</strain>
    </source>
</reference>
<comment type="subunit">
    <text evidence="11">Component of the NDC80 complex.</text>
</comment>
<evidence type="ECO:0000256" key="9">
    <source>
        <dbReference type="ARBA" id="ARBA00023306"/>
    </source>
</evidence>
<evidence type="ECO:0000256" key="10">
    <source>
        <dbReference type="ARBA" id="ARBA00023328"/>
    </source>
</evidence>
<feature type="compositionally biased region" description="Polar residues" evidence="13">
    <location>
        <begin position="1"/>
        <end position="27"/>
    </location>
</feature>
<comment type="function">
    <text evidence="1 11">Acts as a component of the essential kinetochore-associated NDC80 complex, which is required for chromosome segregation and spindle checkpoint activity.</text>
</comment>
<keyword evidence="5 11" id="KW-0498">Mitosis</keyword>
<keyword evidence="3 11" id="KW-0158">Chromosome</keyword>
<dbReference type="GO" id="GO:0031262">
    <property type="term" value="C:Ndc80 complex"/>
    <property type="evidence" value="ECO:0007669"/>
    <property type="project" value="UniProtKB-UniRule"/>
</dbReference>
<dbReference type="InterPro" id="IPR055260">
    <property type="entry name" value="Ndc80_CH"/>
</dbReference>
<feature type="coiled-coil region" evidence="12">
    <location>
        <begin position="310"/>
        <end position="344"/>
    </location>
</feature>
<sequence>MKRSTSNNNLQQAPHTTNHVRTTSGSRMSLAPGRPSQPVFQRSSSGNNLADMGGFSTVQRPSTANFLGSNMTGRKSYAPVASTPMNPSTAMQDSTARRSSVYSARPSAAFGPTAHQSFFTTAPPPNAAPVDPRRLRNPTVKAQMSQDISEFLAQRNFEMETKHTLRPDSMSNPTKKDFAEMFQFLYHCIDPSYRFRDKIENEVPAVMKQLRYPFERSITKSQISAVGGSNGWPTFLALLHWMMQLAKMMESYSTGAYDDACIEAGYDVSADRITFQFLSDAYKEWLSIEDDDDDDEEAKRRIQPHIDNMAAKFEQANQANLEQMKQLEEESKALQEQIDELAKSAPKLANLDKVTKVLEDDRVKFETYNQGIENKIDKYSNRVQLLQQEIEKCEQELHEAEDERNDIQRKVDEQGLSVQDIDRMNTERERLQKGVDSTAVRLDEAKERMQKKEAETGSRLDDLESIVQKYNSLGYAIDIIPLTAKNAHSYEHELKLTINAGPDFSASQSQHAQQSDRLLASATQGYRANDILHSDLKAAKKALQDLRKEISERRNAAFEEDLKKVEMLQSTEEALEDKAAELEGLTHRVRAANEEFEKSREIIKMQDMGSDAQIERLEKELSKMRSELTESVQFWEQKEMNTELEYEQLTLRSSALREELHTELERMLNEVIQFKIHIQGSLEAYEDFVAQEVEREWGEQEAGSAAGGVDGDDRMEE</sequence>
<dbReference type="Pfam" id="PF03801">
    <property type="entry name" value="Ndc80_HEC"/>
    <property type="match status" value="1"/>
</dbReference>
<comment type="caution">
    <text evidence="15">The sequence shown here is derived from an EMBL/GenBank/DDBJ whole genome shotgun (WGS) entry which is preliminary data.</text>
</comment>
<dbReference type="InterPro" id="IPR005550">
    <property type="entry name" value="Kinetochore_Ndc80"/>
</dbReference>
<comment type="similarity">
    <text evidence="2 11">Belongs to the NDC80/HEC1 family.</text>
</comment>
<evidence type="ECO:0000256" key="8">
    <source>
        <dbReference type="ARBA" id="ARBA00023242"/>
    </source>
</evidence>
<name>A0AAV9PAD0_9PEZI</name>
<accession>A0AAV9PAD0</accession>
<evidence type="ECO:0000256" key="13">
    <source>
        <dbReference type="SAM" id="MobiDB-lite"/>
    </source>
</evidence>
<keyword evidence="4 11" id="KW-0132">Cell division</keyword>
<dbReference type="EMBL" id="JAVRRT010000008">
    <property type="protein sequence ID" value="KAK5169860.1"/>
    <property type="molecule type" value="Genomic_DNA"/>
</dbReference>
<protein>
    <recommendedName>
        <fullName evidence="11">Kinetochore protein NDC80</fullName>
    </recommendedName>
</protein>
<dbReference type="InterPro" id="IPR038273">
    <property type="entry name" value="Ndc80_sf"/>
</dbReference>
<keyword evidence="7 12" id="KW-0175">Coiled coil</keyword>
<feature type="coiled-coil region" evidence="12">
    <location>
        <begin position="529"/>
        <end position="595"/>
    </location>
</feature>
<comment type="subcellular location">
    <subcellularLocation>
        <location evidence="11">Chromosome</location>
        <location evidence="11">Centromere</location>
        <location evidence="11">Kinetochore</location>
    </subcellularLocation>
    <subcellularLocation>
        <location evidence="11">Nucleus</location>
    </subcellularLocation>
</comment>
<evidence type="ECO:0000256" key="5">
    <source>
        <dbReference type="ARBA" id="ARBA00022776"/>
    </source>
</evidence>
<dbReference type="Proteomes" id="UP001337655">
    <property type="component" value="Unassembled WGS sequence"/>
</dbReference>
<keyword evidence="6 11" id="KW-0995">Kinetochore</keyword>
<organism evidence="15 16">
    <name type="scientific">Saxophila tyrrhenica</name>
    <dbReference type="NCBI Taxonomy" id="1690608"/>
    <lineage>
        <taxon>Eukaryota</taxon>
        <taxon>Fungi</taxon>
        <taxon>Dikarya</taxon>
        <taxon>Ascomycota</taxon>
        <taxon>Pezizomycotina</taxon>
        <taxon>Dothideomycetes</taxon>
        <taxon>Dothideomycetidae</taxon>
        <taxon>Mycosphaerellales</taxon>
        <taxon>Extremaceae</taxon>
        <taxon>Saxophila</taxon>
    </lineage>
</organism>
<feature type="domain" description="Kinetochore protein Ndc80 CH" evidence="14">
    <location>
        <begin position="97"/>
        <end position="251"/>
    </location>
</feature>